<sequence length="388" mass="42845">MNATIEQTPVDRSRQFPPFSLTRLLRTVFEPKAGERVCVLIDLEHPQDVEGFRFLQNPDLSIQRHAHDVVYQGLRNGTMYDLGLKGGEMFAYEITGGSNLDLPTKGYATDGREIDLIEDVYQKYDLILCVSTYSATAPLTAFAKKYGFRGATMHGMNQIILSSGLAVDYNEVSKQAEKLRLGMTKADWVEIDYVFDQKRFTLHLDLGQQEAQKSHGLCRGGPDIANLPAGEIYYVPAGATGQFPHKYEDGTIGLMTVEGGRIKQAALLRGSQATVDAHNEKLTSDPVTGELGELGFGTQELPVSGRDIQDEKILGTMHVATGRSDHLGGKLTPDRFANKKNATHDDILFSPTKTPEINVPQVRMHRDGETVVLIENYVPAAYMRGLLA</sequence>
<evidence type="ECO:0008006" key="3">
    <source>
        <dbReference type="Google" id="ProtNLM"/>
    </source>
</evidence>
<organism evidence="1 2">
    <name type="scientific">Chthoniobacter flavus Ellin428</name>
    <dbReference type="NCBI Taxonomy" id="497964"/>
    <lineage>
        <taxon>Bacteria</taxon>
        <taxon>Pseudomonadati</taxon>
        <taxon>Verrucomicrobiota</taxon>
        <taxon>Spartobacteria</taxon>
        <taxon>Chthoniobacterales</taxon>
        <taxon>Chthoniobacteraceae</taxon>
        <taxon>Chthoniobacter</taxon>
    </lineage>
</organism>
<evidence type="ECO:0000313" key="1">
    <source>
        <dbReference type="EMBL" id="EDY19343.1"/>
    </source>
</evidence>
<dbReference type="STRING" id="497964.CfE428DRAFT_3028"/>
<name>B4D2A3_9BACT</name>
<reference evidence="1 2" key="1">
    <citation type="journal article" date="2011" name="J. Bacteriol.">
        <title>Genome sequence of Chthoniobacter flavus Ellin428, an aerobic heterotrophic soil bacterium.</title>
        <authorList>
            <person name="Kant R."/>
            <person name="van Passel M.W."/>
            <person name="Palva A."/>
            <person name="Lucas S."/>
            <person name="Lapidus A."/>
            <person name="Glavina Del Rio T."/>
            <person name="Dalin E."/>
            <person name="Tice H."/>
            <person name="Bruce D."/>
            <person name="Goodwin L."/>
            <person name="Pitluck S."/>
            <person name="Larimer F.W."/>
            <person name="Land M.L."/>
            <person name="Hauser L."/>
            <person name="Sangwan P."/>
            <person name="de Vos W.M."/>
            <person name="Janssen P.H."/>
            <person name="Smidt H."/>
        </authorList>
    </citation>
    <scope>NUCLEOTIDE SEQUENCE [LARGE SCALE GENOMIC DNA]</scope>
    <source>
        <strain evidence="1 2">Ellin428</strain>
    </source>
</reference>
<dbReference type="Proteomes" id="UP000005824">
    <property type="component" value="Unassembled WGS sequence"/>
</dbReference>
<evidence type="ECO:0000313" key="2">
    <source>
        <dbReference type="Proteomes" id="UP000005824"/>
    </source>
</evidence>
<keyword evidence="2" id="KW-1185">Reference proteome</keyword>
<gene>
    <name evidence="1" type="ORF">CfE428DRAFT_3028</name>
</gene>
<dbReference type="EMBL" id="ABVL01000008">
    <property type="protein sequence ID" value="EDY19343.1"/>
    <property type="molecule type" value="Genomic_DNA"/>
</dbReference>
<accession>B4D2A3</accession>
<protein>
    <recommendedName>
        <fullName evidence="3">Leucyl aminopeptidase (Aminopeptidase T)-like protein</fullName>
    </recommendedName>
</protein>
<proteinExistence type="predicted"/>
<dbReference type="RefSeq" id="WP_006980353.1">
    <property type="nucleotide sequence ID" value="NZ_ABVL01000008.1"/>
</dbReference>
<dbReference type="InParanoid" id="B4D2A3"/>
<dbReference type="SUPFAM" id="SSF144052">
    <property type="entry name" value="Thermophilic metalloprotease-like"/>
    <property type="match status" value="1"/>
</dbReference>
<comment type="caution">
    <text evidence="1">The sequence shown here is derived from an EMBL/GenBank/DDBJ whole genome shotgun (WGS) entry which is preliminary data.</text>
</comment>
<dbReference type="eggNOG" id="COG2309">
    <property type="taxonomic scope" value="Bacteria"/>
</dbReference>
<dbReference type="AlphaFoldDB" id="B4D2A3"/>